<reference evidence="2 3" key="1">
    <citation type="submission" date="2017-11" db="EMBL/GenBank/DDBJ databases">
        <title>De novo assembly and phasing of dikaryotic genomes from two isolates of Puccinia coronata f. sp. avenae, the causal agent of oat crown rust.</title>
        <authorList>
            <person name="Miller M.E."/>
            <person name="Zhang Y."/>
            <person name="Omidvar V."/>
            <person name="Sperschneider J."/>
            <person name="Schwessinger B."/>
            <person name="Raley C."/>
            <person name="Palmer J.M."/>
            <person name="Garnica D."/>
            <person name="Upadhyaya N."/>
            <person name="Rathjen J."/>
            <person name="Taylor J.M."/>
            <person name="Park R.F."/>
            <person name="Dodds P.N."/>
            <person name="Hirsch C.D."/>
            <person name="Kianian S.F."/>
            <person name="Figueroa M."/>
        </authorList>
    </citation>
    <scope>NUCLEOTIDE SEQUENCE [LARGE SCALE GENOMIC DNA]</scope>
    <source>
        <strain evidence="2">12NC29</strain>
    </source>
</reference>
<evidence type="ECO:0000256" key="1">
    <source>
        <dbReference type="SAM" id="MobiDB-lite"/>
    </source>
</evidence>
<comment type="caution">
    <text evidence="2">The sequence shown here is derived from an EMBL/GenBank/DDBJ whole genome shotgun (WGS) entry which is preliminary data.</text>
</comment>
<evidence type="ECO:0000313" key="2">
    <source>
        <dbReference type="EMBL" id="PLW06166.1"/>
    </source>
</evidence>
<dbReference type="AlphaFoldDB" id="A0A2N5RYU4"/>
<evidence type="ECO:0000313" key="3">
    <source>
        <dbReference type="Proteomes" id="UP000235388"/>
    </source>
</evidence>
<name>A0A2N5RYU4_9BASI</name>
<proteinExistence type="predicted"/>
<dbReference type="Proteomes" id="UP000235388">
    <property type="component" value="Unassembled WGS sequence"/>
</dbReference>
<feature type="region of interest" description="Disordered" evidence="1">
    <location>
        <begin position="88"/>
        <end position="125"/>
    </location>
</feature>
<dbReference type="STRING" id="200324.A0A2N5RYU4"/>
<accession>A0A2N5RYU4</accession>
<organism evidence="2 3">
    <name type="scientific">Puccinia coronata f. sp. avenae</name>
    <dbReference type="NCBI Taxonomy" id="200324"/>
    <lineage>
        <taxon>Eukaryota</taxon>
        <taxon>Fungi</taxon>
        <taxon>Dikarya</taxon>
        <taxon>Basidiomycota</taxon>
        <taxon>Pucciniomycotina</taxon>
        <taxon>Pucciniomycetes</taxon>
        <taxon>Pucciniales</taxon>
        <taxon>Pucciniaceae</taxon>
        <taxon>Puccinia</taxon>
    </lineage>
</organism>
<keyword evidence="3" id="KW-1185">Reference proteome</keyword>
<gene>
    <name evidence="2" type="ORF">PCANC_25500</name>
</gene>
<protein>
    <submittedName>
        <fullName evidence="2">Uncharacterized protein</fullName>
    </submittedName>
</protein>
<dbReference type="EMBL" id="PGCJ01001345">
    <property type="protein sequence ID" value="PLW06166.1"/>
    <property type="molecule type" value="Genomic_DNA"/>
</dbReference>
<sequence length="166" mass="18591">MSISSKTRHRVLNPFMELLEFDGGKDSPVEILHVILLGIVKYLTNDFLGSLNPQDKFERGPQLGSTRHMMDDTLESPPDSLTLFGIRHDNKQNPRPTQRASVAAVPSQPARPHNTRLSKRPASQAFVPMRPEQINTFFGGNLLESKCFEPSPLQGKRIQYTGPKDA</sequence>
<dbReference type="OrthoDB" id="2517276at2759"/>